<protein>
    <submittedName>
        <fullName evidence="1">Haloacid dehalogenase superfamily class subfamily IIA protein</fullName>
    </submittedName>
</protein>
<feature type="non-terminal residue" evidence="1">
    <location>
        <position position="1"/>
    </location>
</feature>
<dbReference type="EMBL" id="AUZX01009433">
    <property type="protein sequence ID" value="EQD51849.1"/>
    <property type="molecule type" value="Genomic_DNA"/>
</dbReference>
<accession>T1BFL4</accession>
<proteinExistence type="predicted"/>
<dbReference type="InterPro" id="IPR023214">
    <property type="entry name" value="HAD_sf"/>
</dbReference>
<dbReference type="InterPro" id="IPR036412">
    <property type="entry name" value="HAD-like_sf"/>
</dbReference>
<comment type="caution">
    <text evidence="1">The sequence shown here is derived from an EMBL/GenBank/DDBJ whole genome shotgun (WGS) entry which is preliminary data.</text>
</comment>
<reference evidence="1" key="2">
    <citation type="journal article" date="2014" name="ISME J.">
        <title>Microbial stratification in low pH oxic and suboxic macroscopic growths along an acid mine drainage.</title>
        <authorList>
            <person name="Mendez-Garcia C."/>
            <person name="Mesa V."/>
            <person name="Sprenger R.R."/>
            <person name="Richter M."/>
            <person name="Diez M.S."/>
            <person name="Solano J."/>
            <person name="Bargiela R."/>
            <person name="Golyshina O.V."/>
            <person name="Manteca A."/>
            <person name="Ramos J.L."/>
            <person name="Gallego J.R."/>
            <person name="Llorente I."/>
            <person name="Martins Dos Santos V.A."/>
            <person name="Jensen O.N."/>
            <person name="Pelaez A.I."/>
            <person name="Sanchez J."/>
            <person name="Ferrer M."/>
        </authorList>
    </citation>
    <scope>NUCLEOTIDE SEQUENCE</scope>
</reference>
<name>T1BFL4_9ZZZZ</name>
<organism evidence="1">
    <name type="scientific">mine drainage metagenome</name>
    <dbReference type="NCBI Taxonomy" id="410659"/>
    <lineage>
        <taxon>unclassified sequences</taxon>
        <taxon>metagenomes</taxon>
        <taxon>ecological metagenomes</taxon>
    </lineage>
</organism>
<dbReference type="Pfam" id="PF13242">
    <property type="entry name" value="Hydrolase_like"/>
    <property type="match status" value="1"/>
</dbReference>
<gene>
    <name evidence="1" type="ORF">B1A_12924</name>
</gene>
<dbReference type="SUPFAM" id="SSF56784">
    <property type="entry name" value="HAD-like"/>
    <property type="match status" value="1"/>
</dbReference>
<reference evidence="1" key="1">
    <citation type="submission" date="2013-08" db="EMBL/GenBank/DDBJ databases">
        <authorList>
            <person name="Mendez C."/>
            <person name="Richter M."/>
            <person name="Ferrer M."/>
            <person name="Sanchez J."/>
        </authorList>
    </citation>
    <scope>NUCLEOTIDE SEQUENCE</scope>
</reference>
<evidence type="ECO:0000313" key="1">
    <source>
        <dbReference type="EMBL" id="EQD51849.1"/>
    </source>
</evidence>
<dbReference type="Gene3D" id="3.40.50.1000">
    <property type="entry name" value="HAD superfamily/HAD-like"/>
    <property type="match status" value="2"/>
</dbReference>
<sequence>VATVGGKAPLVAGKPSAPMAKLIRDLVGQPTLMVGDRFETDGAFASELACGFGLVLSGVSKGVPDGESKPAYIAANFSELVNEAIVR</sequence>
<dbReference type="AlphaFoldDB" id="T1BFL4"/>